<feature type="region of interest" description="Disordered" evidence="1">
    <location>
        <begin position="1"/>
        <end position="20"/>
    </location>
</feature>
<protein>
    <submittedName>
        <fullName evidence="2">Uncharacterized protein</fullName>
    </submittedName>
</protein>
<organism evidence="2 3">
    <name type="scientific">Populus alba x Populus x berolinensis</name>
    <dbReference type="NCBI Taxonomy" id="444605"/>
    <lineage>
        <taxon>Eukaryota</taxon>
        <taxon>Viridiplantae</taxon>
        <taxon>Streptophyta</taxon>
        <taxon>Embryophyta</taxon>
        <taxon>Tracheophyta</taxon>
        <taxon>Spermatophyta</taxon>
        <taxon>Magnoliopsida</taxon>
        <taxon>eudicotyledons</taxon>
        <taxon>Gunneridae</taxon>
        <taxon>Pentapetalae</taxon>
        <taxon>rosids</taxon>
        <taxon>fabids</taxon>
        <taxon>Malpighiales</taxon>
        <taxon>Salicaceae</taxon>
        <taxon>Saliceae</taxon>
        <taxon>Populus</taxon>
    </lineage>
</organism>
<feature type="region of interest" description="Disordered" evidence="1">
    <location>
        <begin position="99"/>
        <end position="155"/>
    </location>
</feature>
<evidence type="ECO:0000313" key="2">
    <source>
        <dbReference type="EMBL" id="KAJ6968623.1"/>
    </source>
</evidence>
<proteinExistence type="predicted"/>
<sequence>MKQLHQQPHKLTAAANNDSSMQRRRLFHAAGEVQQPAIQAKMKQNLLAETETRQPSQNTLIGLEPRPGGSTSFMQIKEHITLENEDRCQKISKSPCIPKPCRNKETCTSSNIHAEMRGAQPKIMRTSSKPTRRDNYTASTSSREDRHKQLLHAGT</sequence>
<gene>
    <name evidence="2" type="ORF">NC653_036569</name>
</gene>
<dbReference type="Proteomes" id="UP001164929">
    <property type="component" value="Chromosome 16"/>
</dbReference>
<evidence type="ECO:0000313" key="3">
    <source>
        <dbReference type="Proteomes" id="UP001164929"/>
    </source>
</evidence>
<evidence type="ECO:0000256" key="1">
    <source>
        <dbReference type="SAM" id="MobiDB-lite"/>
    </source>
</evidence>
<name>A0AAD6LK33_9ROSI</name>
<feature type="region of interest" description="Disordered" evidence="1">
    <location>
        <begin position="50"/>
        <end position="71"/>
    </location>
</feature>
<reference evidence="2 3" key="1">
    <citation type="journal article" date="2023" name="Mol. Ecol. Resour.">
        <title>Chromosome-level genome assembly of a triploid poplar Populus alba 'Berolinensis'.</title>
        <authorList>
            <person name="Chen S."/>
            <person name="Yu Y."/>
            <person name="Wang X."/>
            <person name="Wang S."/>
            <person name="Zhang T."/>
            <person name="Zhou Y."/>
            <person name="He R."/>
            <person name="Meng N."/>
            <person name="Wang Y."/>
            <person name="Liu W."/>
            <person name="Liu Z."/>
            <person name="Liu J."/>
            <person name="Guo Q."/>
            <person name="Huang H."/>
            <person name="Sederoff R.R."/>
            <person name="Wang G."/>
            <person name="Qu G."/>
            <person name="Chen S."/>
        </authorList>
    </citation>
    <scope>NUCLEOTIDE SEQUENCE [LARGE SCALE GENOMIC DNA]</scope>
    <source>
        <strain evidence="2">SC-2020</strain>
    </source>
</reference>
<dbReference type="EMBL" id="JAQIZT010000016">
    <property type="protein sequence ID" value="KAJ6968623.1"/>
    <property type="molecule type" value="Genomic_DNA"/>
</dbReference>
<keyword evidence="3" id="KW-1185">Reference proteome</keyword>
<dbReference type="AlphaFoldDB" id="A0AAD6LK33"/>
<comment type="caution">
    <text evidence="2">The sequence shown here is derived from an EMBL/GenBank/DDBJ whole genome shotgun (WGS) entry which is preliminary data.</text>
</comment>
<accession>A0AAD6LK33</accession>